<dbReference type="PRINTS" id="PR00062">
    <property type="entry name" value="RIBOSOMALL20"/>
</dbReference>
<evidence type="ECO:0000256" key="3">
    <source>
        <dbReference type="ARBA" id="ARBA00022884"/>
    </source>
</evidence>
<keyword evidence="4 8" id="KW-0689">Ribosomal protein</keyword>
<gene>
    <name evidence="8 10" type="primary">rplT</name>
    <name evidence="10" type="ORF">F4X14_03505</name>
</gene>
<dbReference type="HAMAP" id="MF_00382">
    <property type="entry name" value="Ribosomal_bL20"/>
    <property type="match status" value="1"/>
</dbReference>
<dbReference type="EMBL" id="VXMH01000016">
    <property type="protein sequence ID" value="MYC94014.1"/>
    <property type="molecule type" value="Genomic_DNA"/>
</dbReference>
<evidence type="ECO:0000256" key="5">
    <source>
        <dbReference type="ARBA" id="ARBA00023274"/>
    </source>
</evidence>
<dbReference type="Pfam" id="PF00453">
    <property type="entry name" value="Ribosomal_L20"/>
    <property type="match status" value="1"/>
</dbReference>
<proteinExistence type="inferred from homology"/>
<evidence type="ECO:0000256" key="2">
    <source>
        <dbReference type="ARBA" id="ARBA00022730"/>
    </source>
</evidence>
<evidence type="ECO:0000256" key="4">
    <source>
        <dbReference type="ARBA" id="ARBA00022980"/>
    </source>
</evidence>
<dbReference type="PANTHER" id="PTHR10986">
    <property type="entry name" value="39S RIBOSOMAL PROTEIN L20"/>
    <property type="match status" value="1"/>
</dbReference>
<sequence>MARSRPKVYAHRRHKKVLKFTKGQFGSRSKLFKRANEAMIRSLAFAYRDRRNRKRDFRRLWITRINAAARLNGISYSHLIYGLKKADVQVDRKVLADIAANDADGFSALADLAKSHVN</sequence>
<evidence type="ECO:0000256" key="1">
    <source>
        <dbReference type="ARBA" id="ARBA00007698"/>
    </source>
</evidence>
<dbReference type="NCBIfam" id="TIGR01032">
    <property type="entry name" value="rplT_bact"/>
    <property type="match status" value="1"/>
</dbReference>
<keyword evidence="5 8" id="KW-0687">Ribonucleoprotein</keyword>
<dbReference type="Gene3D" id="1.10.1900.20">
    <property type="entry name" value="Ribosomal protein L20"/>
    <property type="match status" value="1"/>
</dbReference>
<dbReference type="Gene3D" id="6.10.160.10">
    <property type="match status" value="1"/>
</dbReference>
<dbReference type="GO" id="GO:0003735">
    <property type="term" value="F:structural constituent of ribosome"/>
    <property type="evidence" value="ECO:0007669"/>
    <property type="project" value="InterPro"/>
</dbReference>
<name>A0A6B1D389_9CHLR</name>
<dbReference type="InterPro" id="IPR005813">
    <property type="entry name" value="Ribosomal_bL20"/>
</dbReference>
<dbReference type="SUPFAM" id="SSF74731">
    <property type="entry name" value="Ribosomal protein L20"/>
    <property type="match status" value="1"/>
</dbReference>
<dbReference type="PROSITE" id="PS00937">
    <property type="entry name" value="RIBOSOMAL_L20"/>
    <property type="match status" value="1"/>
</dbReference>
<dbReference type="AlphaFoldDB" id="A0A6B1D389"/>
<evidence type="ECO:0000313" key="10">
    <source>
        <dbReference type="EMBL" id="MYC94014.1"/>
    </source>
</evidence>
<evidence type="ECO:0000256" key="7">
    <source>
        <dbReference type="ARBA" id="ARBA00035172"/>
    </source>
</evidence>
<evidence type="ECO:0000256" key="8">
    <source>
        <dbReference type="HAMAP-Rule" id="MF_00382"/>
    </source>
</evidence>
<dbReference type="CDD" id="cd07026">
    <property type="entry name" value="Ribosomal_L20"/>
    <property type="match status" value="1"/>
</dbReference>
<protein>
    <recommendedName>
        <fullName evidence="7 8">Large ribosomal subunit protein bL20</fullName>
    </recommendedName>
</protein>
<accession>A0A6B1D389</accession>
<dbReference type="GO" id="GO:0019843">
    <property type="term" value="F:rRNA binding"/>
    <property type="evidence" value="ECO:0007669"/>
    <property type="project" value="UniProtKB-UniRule"/>
</dbReference>
<dbReference type="GO" id="GO:1990904">
    <property type="term" value="C:ribonucleoprotein complex"/>
    <property type="evidence" value="ECO:0007669"/>
    <property type="project" value="UniProtKB-KW"/>
</dbReference>
<dbReference type="GO" id="GO:0005840">
    <property type="term" value="C:ribosome"/>
    <property type="evidence" value="ECO:0007669"/>
    <property type="project" value="UniProtKB-KW"/>
</dbReference>
<comment type="similarity">
    <text evidence="1 8 9">Belongs to the bacterial ribosomal protein bL20 family.</text>
</comment>
<dbReference type="InterPro" id="IPR035566">
    <property type="entry name" value="Ribosomal_protein_bL20_C"/>
</dbReference>
<organism evidence="10">
    <name type="scientific">Caldilineaceae bacterium SB0661_bin_32</name>
    <dbReference type="NCBI Taxonomy" id="2605255"/>
    <lineage>
        <taxon>Bacteria</taxon>
        <taxon>Bacillati</taxon>
        <taxon>Chloroflexota</taxon>
        <taxon>Caldilineae</taxon>
        <taxon>Caldilineales</taxon>
        <taxon>Caldilineaceae</taxon>
    </lineage>
</organism>
<keyword evidence="2 8" id="KW-0699">rRNA-binding</keyword>
<dbReference type="InterPro" id="IPR049946">
    <property type="entry name" value="RIBOSOMAL_L20_CS"/>
</dbReference>
<dbReference type="GO" id="GO:0006412">
    <property type="term" value="P:translation"/>
    <property type="evidence" value="ECO:0007669"/>
    <property type="project" value="InterPro"/>
</dbReference>
<comment type="caution">
    <text evidence="10">The sequence shown here is derived from an EMBL/GenBank/DDBJ whole genome shotgun (WGS) entry which is preliminary data.</text>
</comment>
<evidence type="ECO:0000256" key="6">
    <source>
        <dbReference type="ARBA" id="ARBA00024775"/>
    </source>
</evidence>
<reference evidence="10" key="1">
    <citation type="submission" date="2019-09" db="EMBL/GenBank/DDBJ databases">
        <title>Characterisation of the sponge microbiome using genome-centric metagenomics.</title>
        <authorList>
            <person name="Engelberts J.P."/>
            <person name="Robbins S.J."/>
            <person name="De Goeij J.M."/>
            <person name="Aranda M."/>
            <person name="Bell S.C."/>
            <person name="Webster N.S."/>
        </authorList>
    </citation>
    <scope>NUCLEOTIDE SEQUENCE</scope>
    <source>
        <strain evidence="10">SB0661_bin_32</strain>
    </source>
</reference>
<dbReference type="FunFam" id="1.10.1900.20:FF:000001">
    <property type="entry name" value="50S ribosomal protein L20"/>
    <property type="match status" value="1"/>
</dbReference>
<keyword evidence="3 8" id="KW-0694">RNA-binding</keyword>
<evidence type="ECO:0000256" key="9">
    <source>
        <dbReference type="RuleBase" id="RU000560"/>
    </source>
</evidence>
<comment type="function">
    <text evidence="6 8 9">Binds directly to 23S ribosomal RNA and is necessary for the in vitro assembly process of the 50S ribosomal subunit. It is not involved in the protein synthesizing functions of that subunit.</text>
</comment>
<dbReference type="GO" id="GO:0000027">
    <property type="term" value="P:ribosomal large subunit assembly"/>
    <property type="evidence" value="ECO:0007669"/>
    <property type="project" value="UniProtKB-UniRule"/>
</dbReference>